<dbReference type="Proteomes" id="UP001302494">
    <property type="component" value="Chromosome"/>
</dbReference>
<dbReference type="EMBL" id="CP116968">
    <property type="protein sequence ID" value="WNM61318.1"/>
    <property type="molecule type" value="Genomic_DNA"/>
</dbReference>
<name>A0AA96JVC7_9BACT</name>
<dbReference type="KEGG" id="nneo:PQG83_16395"/>
<reference evidence="1 2" key="1">
    <citation type="submission" date="2023-01" db="EMBL/GenBank/DDBJ databases">
        <title>Cultivation and genomic characterization of new, ubiquitous marine nitrite-oxidizing bacteria from the Nitrospirales.</title>
        <authorList>
            <person name="Mueller A.J."/>
            <person name="Daebeler A."/>
            <person name="Herbold C.W."/>
            <person name="Kirkegaard R.H."/>
            <person name="Daims H."/>
        </authorList>
    </citation>
    <scope>NUCLEOTIDE SEQUENCE [LARGE SCALE GENOMIC DNA]</scope>
    <source>
        <strain evidence="1 2">DK</strain>
    </source>
</reference>
<dbReference type="RefSeq" id="WP_312743299.1">
    <property type="nucleotide sequence ID" value="NZ_CP116968.1"/>
</dbReference>
<evidence type="ECO:0000313" key="2">
    <source>
        <dbReference type="Proteomes" id="UP001302494"/>
    </source>
</evidence>
<keyword evidence="2" id="KW-1185">Reference proteome</keyword>
<accession>A0AA96JVC7</accession>
<proteinExistence type="predicted"/>
<protein>
    <submittedName>
        <fullName evidence="1">Uncharacterized protein</fullName>
    </submittedName>
</protein>
<sequence>MEGTAILNTDRPEDTSFVGEIDQTRISLPPEGMESMDRDLYFSDKDDYVPSIARLLRKLEIDEKRIEAFEKIFTPIYASQLSKLFPTLDCVNLYLRGLNQSLPSLKEEVYLPDFLILETFRTFYPNVYKDVFVYPWMYLPAWGEAAFFSFPYEFTTRDDRTYLLIKEHIEMLCDNEENPEVLCQLLQVVFFEVRKGFFKTNIGDDASEREYLRQKRLSHPDIFWKYFTLSVPAREAPEQVVESFINSCRRLGQDECGEDGDSHLSGGRNRKQLSELWQKSPMFMPRMTRETTVVLIECLYQNMHLFRREGADIFHDPESLAAIRLLFDLIDNKLHSDEMEVVLSDLVQKTPSFELAVRVVDNVRSRMRDLFNIPRQGNFYALSSQLDERLTAHFIEGRRNIFNEEKNYGYMLAQWVTYKPQNNLKVNAYVFELVKEDPTAIEKVLGVYTNHHEDKTGIRIRWEDLAKIYDVHKLYELASQCLDSSYFNRDERTAVELFMSQFEARTEAAALEMTQQANKQKFMHASSQGIQLFRGGQYELALEEFNRTLDITDWNDEVHLVRFVQLQKWHTLLELGLKSEGEVRTQFHSGAQRIASDDGEIRDLFNAAFPKGAAHAVQELYCCIFYYLQWEAASAVEKRSVKKDFDAHFSLATAKRTFGRTEEITKRCSELLVLLRQ</sequence>
<gene>
    <name evidence="1" type="ORF">PQG83_16395</name>
</gene>
<organism evidence="1 2">
    <name type="scientific">Candidatus Nitrospira neomarina</name>
    <dbReference type="NCBI Taxonomy" id="3020899"/>
    <lineage>
        <taxon>Bacteria</taxon>
        <taxon>Pseudomonadati</taxon>
        <taxon>Nitrospirota</taxon>
        <taxon>Nitrospiria</taxon>
        <taxon>Nitrospirales</taxon>
        <taxon>Nitrospiraceae</taxon>
        <taxon>Nitrospira</taxon>
    </lineage>
</organism>
<dbReference type="AlphaFoldDB" id="A0AA96JVC7"/>
<evidence type="ECO:0000313" key="1">
    <source>
        <dbReference type="EMBL" id="WNM61318.1"/>
    </source>
</evidence>